<feature type="short sequence motif" description="DGA/G" evidence="2">
    <location>
        <begin position="325"/>
        <end position="327"/>
    </location>
</feature>
<evidence type="ECO:0000313" key="6">
    <source>
        <dbReference type="Proteomes" id="UP000257706"/>
    </source>
</evidence>
<evidence type="ECO:0000313" key="5">
    <source>
        <dbReference type="EMBL" id="HAE47497.1"/>
    </source>
</evidence>
<dbReference type="Pfam" id="PF01734">
    <property type="entry name" value="Patatin"/>
    <property type="match status" value="1"/>
</dbReference>
<dbReference type="NCBIfam" id="TIGR03607">
    <property type="entry name" value="patatin-like protein"/>
    <property type="match status" value="1"/>
</dbReference>
<evidence type="ECO:0000256" key="2">
    <source>
        <dbReference type="PROSITE-ProRule" id="PRU01161"/>
    </source>
</evidence>
<sequence>MTDTVPCRELRLGIVLYGGVSLAIYMAGITEELHALLRASRDRSSSTPSPVKAPNPAPTSAIYRDLLDELAKETVDLRVVVDTIAGSSAGGLNGAVLGRAIATGGGVRHMNGFWIDKADIANLKDDPEEGAGWLYRTLGRLILNRFIGNLPPQISHGWLIDHLAAFLKGGDGTRTPLDGRKFIRLIGEALNGIGRSTAHLLPDGQRLDLFLTRSDLHGWPRFLPIDAGLHDGRQQERRFPHVMRFETRGGLTGDFDDIFALTYACRSTASFPIAFAPLRSRDVAEELSAHDGLADFHNRHLGEHILAGDDRMTGDDWGSRAQMADGGLHDNKPFGPVIDAIGDKPARRQVIRLIAYVEPTPEQEVPIPDEARFAGGALIGRLYYHFRYEPILDDLEAVAERNRVAQELKLLEAETLQAAQAFRAASPDAPAHSFAPACVLPYDRACSQSAAALLAGLINGALDLPYPSRQAHLIRRLARLYMAENPRAPAAAAFPRQDRRRRFLVRQANRLYASASDRATVDAFKSVLTDLAEIRPTIDMTGTGIAFDPTALDAMMTDRATGPGRAAFAVLNAAGQTALDRALAAATSAADRLAGALDVAVADIPPGPVATALQAADSLFDLVDLVTAPEMIRHRIEEPQEARIVRISPIDCRSTRDVIGQALGDEFGAFAGFLSRDARVHDILLGRLNGAERLLDMILDAAGLEGDAAHTVKAAYRTRLFNAIADDLITIVDKTGGPGDPATRLLRRLGLLA</sequence>
<feature type="active site" description="Nucleophile" evidence="2">
    <location>
        <position position="88"/>
    </location>
</feature>
<keyword evidence="3" id="KW-0812">Transmembrane</keyword>
<dbReference type="Gene3D" id="3.40.1090.10">
    <property type="entry name" value="Cytosolic phospholipase A2 catalytic domain"/>
    <property type="match status" value="1"/>
</dbReference>
<evidence type="ECO:0000256" key="1">
    <source>
        <dbReference type="ARBA" id="ARBA00023098"/>
    </source>
</evidence>
<dbReference type="InterPro" id="IPR024282">
    <property type="entry name" value="DUF3376"/>
</dbReference>
<accession>A0A3B9IJL5</accession>
<protein>
    <recommendedName>
        <fullName evidence="4">PNPLA domain-containing protein</fullName>
    </recommendedName>
</protein>
<evidence type="ECO:0000259" key="4">
    <source>
        <dbReference type="PROSITE" id="PS51635"/>
    </source>
</evidence>
<dbReference type="InterPro" id="IPR016035">
    <property type="entry name" value="Acyl_Trfase/lysoPLipase"/>
</dbReference>
<dbReference type="Proteomes" id="UP000257706">
    <property type="component" value="Unassembled WGS sequence"/>
</dbReference>
<dbReference type="GO" id="GO:0016042">
    <property type="term" value="P:lipid catabolic process"/>
    <property type="evidence" value="ECO:0007669"/>
    <property type="project" value="UniProtKB-UniRule"/>
</dbReference>
<dbReference type="PROSITE" id="PS51635">
    <property type="entry name" value="PNPLA"/>
    <property type="match status" value="1"/>
</dbReference>
<keyword evidence="3" id="KW-1133">Transmembrane helix</keyword>
<evidence type="ECO:0000256" key="3">
    <source>
        <dbReference type="SAM" id="Phobius"/>
    </source>
</evidence>
<reference evidence="5 6" key="1">
    <citation type="journal article" date="2018" name="Nat. Biotechnol.">
        <title>A standardized bacterial taxonomy based on genome phylogeny substantially revises the tree of life.</title>
        <authorList>
            <person name="Parks D.H."/>
            <person name="Chuvochina M."/>
            <person name="Waite D.W."/>
            <person name="Rinke C."/>
            <person name="Skarshewski A."/>
            <person name="Chaumeil P.A."/>
            <person name="Hugenholtz P."/>
        </authorList>
    </citation>
    <scope>NUCLEOTIDE SEQUENCE [LARGE SCALE GENOMIC DNA]</scope>
    <source>
        <strain evidence="5">UBA8739</strain>
    </source>
</reference>
<feature type="domain" description="PNPLA" evidence="4">
    <location>
        <begin position="14"/>
        <end position="338"/>
    </location>
</feature>
<keyword evidence="3" id="KW-0472">Membrane</keyword>
<gene>
    <name evidence="5" type="ORF">DCK97_08765</name>
</gene>
<dbReference type="SUPFAM" id="SSF52151">
    <property type="entry name" value="FabD/lysophospholipase-like"/>
    <property type="match status" value="1"/>
</dbReference>
<keyword evidence="2" id="KW-0442">Lipid degradation</keyword>
<feature type="short sequence motif" description="GXSXG" evidence="2">
    <location>
        <begin position="86"/>
        <end position="90"/>
    </location>
</feature>
<dbReference type="InterPro" id="IPR002641">
    <property type="entry name" value="PNPLA_dom"/>
</dbReference>
<proteinExistence type="predicted"/>
<comment type="caution">
    <text evidence="2">Lacks conserved residue(s) required for the propagation of feature annotation.</text>
</comment>
<name>A0A3B9IJL5_9PROT</name>
<keyword evidence="1 2" id="KW-0443">Lipid metabolism</keyword>
<dbReference type="GO" id="GO:0016787">
    <property type="term" value="F:hydrolase activity"/>
    <property type="evidence" value="ECO:0007669"/>
    <property type="project" value="UniProtKB-UniRule"/>
</dbReference>
<keyword evidence="2" id="KW-0378">Hydrolase</keyword>
<dbReference type="Pfam" id="PF11856">
    <property type="entry name" value="DUF3376"/>
    <property type="match status" value="1"/>
</dbReference>
<organism evidence="5 6">
    <name type="scientific">Tistrella mobilis</name>
    <dbReference type="NCBI Taxonomy" id="171437"/>
    <lineage>
        <taxon>Bacteria</taxon>
        <taxon>Pseudomonadati</taxon>
        <taxon>Pseudomonadota</taxon>
        <taxon>Alphaproteobacteria</taxon>
        <taxon>Geminicoccales</taxon>
        <taxon>Geminicoccaceae</taxon>
        <taxon>Tistrella</taxon>
    </lineage>
</organism>
<feature type="transmembrane region" description="Helical" evidence="3">
    <location>
        <begin position="12"/>
        <end position="30"/>
    </location>
</feature>
<dbReference type="AlphaFoldDB" id="A0A3B9IJL5"/>
<feature type="active site" description="Proton acceptor" evidence="2">
    <location>
        <position position="325"/>
    </location>
</feature>
<dbReference type="EMBL" id="DMAI01000134">
    <property type="protein sequence ID" value="HAE47497.1"/>
    <property type="molecule type" value="Genomic_DNA"/>
</dbReference>
<comment type="caution">
    <text evidence="5">The sequence shown here is derived from an EMBL/GenBank/DDBJ whole genome shotgun (WGS) entry which is preliminary data.</text>
</comment>
<dbReference type="InterPro" id="IPR019894">
    <property type="entry name" value="Patatin-related_protein"/>
</dbReference>